<dbReference type="EMBL" id="AP022821">
    <property type="protein sequence ID" value="BCA90931.1"/>
    <property type="molecule type" value="Genomic_DNA"/>
</dbReference>
<dbReference type="RefSeq" id="WP_044630007.1">
    <property type="nucleotide sequence ID" value="NZ_AP022821.1"/>
</dbReference>
<name>A0A0D7UW24_9GAMM</name>
<sequence length="137" mass="15979">MSQKKAAENIDLFEGWIARQTNADFKNLVRRGQLNRQEVAQQVGFAKSVLRQNPAVKARLERLEDDLRPIGILPEKKEQRFQEEKENKPKKYDVEAGQRSNDKRRLQELEAQCLELKAKLKRYEELSEVLTEMGIGL</sequence>
<dbReference type="AlphaFoldDB" id="A0A0D7UW24"/>
<dbReference type="Proteomes" id="UP000503197">
    <property type="component" value="Chromosome"/>
</dbReference>
<accession>A0A0D7UW24</accession>
<organism evidence="2 3">
    <name type="scientific">Vreelandella aquamarina</name>
    <dbReference type="NCBI Taxonomy" id="77097"/>
    <lineage>
        <taxon>Bacteria</taxon>
        <taxon>Pseudomonadati</taxon>
        <taxon>Pseudomonadota</taxon>
        <taxon>Gammaproteobacteria</taxon>
        <taxon>Oceanospirillales</taxon>
        <taxon>Halomonadaceae</taxon>
        <taxon>Vreelandella</taxon>
    </lineage>
</organism>
<gene>
    <name evidence="2" type="ORF">HMSLTHF_07060</name>
</gene>
<evidence type="ECO:0000313" key="3">
    <source>
        <dbReference type="Proteomes" id="UP000503197"/>
    </source>
</evidence>
<protein>
    <submittedName>
        <fullName evidence="2">Uncharacterized protein</fullName>
    </submittedName>
</protein>
<dbReference type="NCBIfam" id="NF040697">
    <property type="entry name" value="VPA1267_fam"/>
    <property type="match status" value="1"/>
</dbReference>
<dbReference type="OrthoDB" id="6118214at2"/>
<reference evidence="2 3" key="1">
    <citation type="submission" date="2020-02" db="EMBL/GenBank/DDBJ databases">
        <title>Complete Genome Sequence of Halomonas meridiana strain BAA-801, Isolated from Deep Sea Thermal Vent.</title>
        <authorList>
            <person name="Takahashi Y."/>
            <person name="Takahashi H."/>
            <person name="Galipon J."/>
            <person name="Arakawa K."/>
        </authorList>
    </citation>
    <scope>NUCLEOTIDE SEQUENCE [LARGE SCALE GENOMIC DNA]</scope>
    <source>
        <strain evidence="2 3">Slthf1</strain>
    </source>
</reference>
<evidence type="ECO:0000256" key="1">
    <source>
        <dbReference type="SAM" id="MobiDB-lite"/>
    </source>
</evidence>
<proteinExistence type="predicted"/>
<dbReference type="InterPro" id="IPR049841">
    <property type="entry name" value="VPA1267-like"/>
</dbReference>
<feature type="region of interest" description="Disordered" evidence="1">
    <location>
        <begin position="74"/>
        <end position="103"/>
    </location>
</feature>
<evidence type="ECO:0000313" key="2">
    <source>
        <dbReference type="EMBL" id="BCA90931.1"/>
    </source>
</evidence>